<name>A0ABW6ZC05_9HYPH</name>
<evidence type="ECO:0000256" key="2">
    <source>
        <dbReference type="ARBA" id="ARBA00022475"/>
    </source>
</evidence>
<comment type="caution">
    <text evidence="11">The sequence shown here is derived from an EMBL/GenBank/DDBJ whole genome shotgun (WGS) entry which is preliminary data.</text>
</comment>
<evidence type="ECO:0000256" key="1">
    <source>
        <dbReference type="ARBA" id="ARBA00004651"/>
    </source>
</evidence>
<comment type="similarity">
    <text evidence="9">Belongs to the MurJ/MviN family.</text>
</comment>
<evidence type="ECO:0000256" key="8">
    <source>
        <dbReference type="ARBA" id="ARBA00060041"/>
    </source>
</evidence>
<feature type="transmembrane region" description="Helical" evidence="10">
    <location>
        <begin position="91"/>
        <end position="109"/>
    </location>
</feature>
<dbReference type="PRINTS" id="PR01806">
    <property type="entry name" value="VIRFACTRMVIN"/>
</dbReference>
<evidence type="ECO:0000256" key="6">
    <source>
        <dbReference type="ARBA" id="ARBA00022989"/>
    </source>
</evidence>
<keyword evidence="4" id="KW-0133">Cell shape</keyword>
<comment type="function">
    <text evidence="8">Involved in peptidoglycan biosynthesis. Transports lipid-linked peptidoglycan precursors from the inner to the outer leaflet of the cytoplasmic membrane.</text>
</comment>
<feature type="transmembrane region" description="Helical" evidence="10">
    <location>
        <begin position="480"/>
        <end position="501"/>
    </location>
</feature>
<keyword evidence="7 10" id="KW-0472">Membrane</keyword>
<dbReference type="InterPro" id="IPR051050">
    <property type="entry name" value="Lipid_II_flippase_MurJ/MviN"/>
</dbReference>
<reference evidence="11 12" key="1">
    <citation type="submission" date="2024-02" db="EMBL/GenBank/DDBJ databases">
        <title>Expansion and revision of Xanthobacter and proposal of Roseixanthobacter gen. nov.</title>
        <authorList>
            <person name="Soltysiak M.P.M."/>
            <person name="Jalihal A."/>
            <person name="Ory A."/>
            <person name="Chrisophersen C."/>
            <person name="Lee A.D."/>
            <person name="Boulton J."/>
            <person name="Springer M."/>
        </authorList>
    </citation>
    <scope>NUCLEOTIDE SEQUENCE [LARGE SCALE GENOMIC DNA]</scope>
    <source>
        <strain evidence="11 12">CB5</strain>
    </source>
</reference>
<dbReference type="PANTHER" id="PTHR47019">
    <property type="entry name" value="LIPID II FLIPPASE MURJ"/>
    <property type="match status" value="1"/>
</dbReference>
<proteinExistence type="inferred from homology"/>
<feature type="transmembrane region" description="Helical" evidence="10">
    <location>
        <begin position="446"/>
        <end position="468"/>
    </location>
</feature>
<dbReference type="PANTHER" id="PTHR47019:SF1">
    <property type="entry name" value="LIPID II FLIPPASE MURJ"/>
    <property type="match status" value="1"/>
</dbReference>
<feature type="transmembrane region" description="Helical" evidence="10">
    <location>
        <begin position="353"/>
        <end position="374"/>
    </location>
</feature>
<dbReference type="EMBL" id="JBAFUR010000001">
    <property type="protein sequence ID" value="MFG1251321.1"/>
    <property type="molecule type" value="Genomic_DNA"/>
</dbReference>
<feature type="transmembrane region" description="Helical" evidence="10">
    <location>
        <begin position="129"/>
        <end position="153"/>
    </location>
</feature>
<keyword evidence="12" id="KW-1185">Reference proteome</keyword>
<dbReference type="Pfam" id="PF03023">
    <property type="entry name" value="MurJ"/>
    <property type="match status" value="1"/>
</dbReference>
<feature type="transmembrane region" description="Helical" evidence="10">
    <location>
        <begin position="26"/>
        <end position="50"/>
    </location>
</feature>
<keyword evidence="5" id="KW-0573">Peptidoglycan synthesis</keyword>
<feature type="transmembrane region" description="Helical" evidence="10">
    <location>
        <begin position="312"/>
        <end position="333"/>
    </location>
</feature>
<evidence type="ECO:0000256" key="3">
    <source>
        <dbReference type="ARBA" id="ARBA00022692"/>
    </source>
</evidence>
<evidence type="ECO:0000313" key="11">
    <source>
        <dbReference type="EMBL" id="MFG1251321.1"/>
    </source>
</evidence>
<feature type="transmembrane region" description="Helical" evidence="10">
    <location>
        <begin position="160"/>
        <end position="182"/>
    </location>
</feature>
<feature type="transmembrane region" description="Helical" evidence="10">
    <location>
        <begin position="386"/>
        <end position="406"/>
    </location>
</feature>
<dbReference type="InterPro" id="IPR004268">
    <property type="entry name" value="MurJ"/>
</dbReference>
<feature type="transmembrane region" description="Helical" evidence="10">
    <location>
        <begin position="282"/>
        <end position="300"/>
    </location>
</feature>
<keyword evidence="6 10" id="KW-1133">Transmembrane helix</keyword>
<keyword evidence="3 10" id="KW-0812">Transmembrane</keyword>
<organism evidence="11 12">
    <name type="scientific">Xanthobacter aminoxidans</name>
    <dbReference type="NCBI Taxonomy" id="186280"/>
    <lineage>
        <taxon>Bacteria</taxon>
        <taxon>Pseudomonadati</taxon>
        <taxon>Pseudomonadota</taxon>
        <taxon>Alphaproteobacteria</taxon>
        <taxon>Hyphomicrobiales</taxon>
        <taxon>Xanthobacteraceae</taxon>
        <taxon>Xanthobacter</taxon>
    </lineage>
</organism>
<evidence type="ECO:0000256" key="10">
    <source>
        <dbReference type="SAM" id="Phobius"/>
    </source>
</evidence>
<feature type="transmembrane region" description="Helical" evidence="10">
    <location>
        <begin position="194"/>
        <end position="215"/>
    </location>
</feature>
<sequence length="513" mass="50374">MSLLARTSIVSAATLASRVMGFARDAATAAVLGVGPVADALAAAMALPLLARRLLAEGAFNLAFIPALARTTNEAAGTGDEAAGRLAGATLLLLCGLLLAFAAIVALFMPQVIGLMAPGFEAGGQRADVAILCGRVVVLYIPLAGLAAIFGGIANAAHRVLLPALAPAAANVTVLAVIGVLLAKGLMESDTAAFAIAAAQVGAGCAQFAIMRLAARGCSAQPLFRVLTARDLRAALGVLRAASPALLFAGLSQLRFIIVVAAVSASPGAAAALNYAQRLMDLPLGLVGASAGAVLVPALLRRGRAEAADDAGRAVLAALAFALPAAVGLAVLAEPIVVTLFQRGSFDSEDARLTAVLLAVLSFSLPAQGLERILSAAASTSGQIKAAERIALGSLLLCMVAAAGLGTVGGPLIAAGAVALSAAASILALGGILIARGALRFSTPTLLSAAGLAAASLAMGAGVGALAATWPVPEGTLAGILRLVGLVSSGGVIYGAGALVVKTAVSKAWTGRI</sequence>
<evidence type="ECO:0000256" key="5">
    <source>
        <dbReference type="ARBA" id="ARBA00022984"/>
    </source>
</evidence>
<accession>A0ABW6ZC05</accession>
<dbReference type="Proteomes" id="UP001604043">
    <property type="component" value="Unassembled WGS sequence"/>
</dbReference>
<evidence type="ECO:0000256" key="9">
    <source>
        <dbReference type="ARBA" id="ARBA00061532"/>
    </source>
</evidence>
<dbReference type="RefSeq" id="WP_394006283.1">
    <property type="nucleotide sequence ID" value="NZ_JBAFUR010000001.1"/>
</dbReference>
<evidence type="ECO:0000256" key="4">
    <source>
        <dbReference type="ARBA" id="ARBA00022960"/>
    </source>
</evidence>
<gene>
    <name evidence="11" type="ORF">V5F30_03855</name>
</gene>
<feature type="transmembrane region" description="Helical" evidence="10">
    <location>
        <begin position="412"/>
        <end position="434"/>
    </location>
</feature>
<protein>
    <submittedName>
        <fullName evidence="11">Lipid II flippase MurJ</fullName>
    </submittedName>
</protein>
<comment type="subcellular location">
    <subcellularLocation>
        <location evidence="1">Cell membrane</location>
        <topology evidence="1">Multi-pass membrane protein</topology>
    </subcellularLocation>
</comment>
<evidence type="ECO:0000313" key="12">
    <source>
        <dbReference type="Proteomes" id="UP001604043"/>
    </source>
</evidence>
<evidence type="ECO:0000256" key="7">
    <source>
        <dbReference type="ARBA" id="ARBA00023136"/>
    </source>
</evidence>
<keyword evidence="2" id="KW-1003">Cell membrane</keyword>